<dbReference type="PRINTS" id="PR02043">
    <property type="entry name" value="CANCERSCCP1"/>
</dbReference>
<dbReference type="GO" id="GO:0008017">
    <property type="term" value="F:microtubule binding"/>
    <property type="evidence" value="ECO:0007669"/>
    <property type="project" value="TreeGrafter"/>
</dbReference>
<keyword evidence="6" id="KW-1185">Reference proteome</keyword>
<evidence type="ECO:0000256" key="2">
    <source>
        <dbReference type="ARBA" id="ARBA00024414"/>
    </source>
</evidence>
<dbReference type="AlphaFoldDB" id="A0AA47P3I3"/>
<dbReference type="GO" id="GO:0048487">
    <property type="term" value="F:beta-tubulin binding"/>
    <property type="evidence" value="ECO:0007669"/>
    <property type="project" value="TreeGrafter"/>
</dbReference>
<evidence type="ECO:0000259" key="4">
    <source>
        <dbReference type="Pfam" id="PF15927"/>
    </source>
</evidence>
<dbReference type="InterPro" id="IPR023247">
    <property type="entry name" value="IC97/Dnai7-like"/>
</dbReference>
<protein>
    <recommendedName>
        <fullName evidence="2">Dynein axonemal intermediate chain 7</fullName>
    </recommendedName>
</protein>
<proteinExistence type="inferred from homology"/>
<dbReference type="PANTHER" id="PTHR20929:SF11">
    <property type="entry name" value="DYNEIN AXONEMAL INTERMEDIATE CHAIN 7"/>
    <property type="match status" value="1"/>
</dbReference>
<evidence type="ECO:0000256" key="1">
    <source>
        <dbReference type="ARBA" id="ARBA00024332"/>
    </source>
</evidence>
<dbReference type="InterPro" id="IPR031826">
    <property type="entry name" value="IC97/Casc1_N"/>
</dbReference>
<dbReference type="PANTHER" id="PTHR20929">
    <property type="entry name" value="LUNG ADENOMA SUSCEPTIBILITY 1-RELATED"/>
    <property type="match status" value="1"/>
</dbReference>
<accession>A0AA47P3I3</accession>
<comment type="caution">
    <text evidence="5">The sequence shown here is derived from an EMBL/GenBank/DDBJ whole genome shotgun (WGS) entry which is preliminary data.</text>
</comment>
<gene>
    <name evidence="5" type="primary">casc1</name>
    <name evidence="5" type="ORF">N1851_015628</name>
</gene>
<dbReference type="GO" id="GO:0005930">
    <property type="term" value="C:axoneme"/>
    <property type="evidence" value="ECO:0007669"/>
    <property type="project" value="TreeGrafter"/>
</dbReference>
<organism evidence="5 6">
    <name type="scientific">Merluccius polli</name>
    <name type="common">Benguela hake</name>
    <name type="synonym">Merluccius cadenati</name>
    <dbReference type="NCBI Taxonomy" id="89951"/>
    <lineage>
        <taxon>Eukaryota</taxon>
        <taxon>Metazoa</taxon>
        <taxon>Chordata</taxon>
        <taxon>Craniata</taxon>
        <taxon>Vertebrata</taxon>
        <taxon>Euteleostomi</taxon>
        <taxon>Actinopterygii</taxon>
        <taxon>Neopterygii</taxon>
        <taxon>Teleostei</taxon>
        <taxon>Neoteleostei</taxon>
        <taxon>Acanthomorphata</taxon>
        <taxon>Zeiogadaria</taxon>
        <taxon>Gadariae</taxon>
        <taxon>Gadiformes</taxon>
        <taxon>Gadoidei</taxon>
        <taxon>Merlucciidae</taxon>
        <taxon>Merluccius</taxon>
    </lineage>
</organism>
<evidence type="ECO:0000256" key="3">
    <source>
        <dbReference type="SAM" id="MobiDB-lite"/>
    </source>
</evidence>
<feature type="domain" description="IC97/Casc1 N-terminal" evidence="4">
    <location>
        <begin position="49"/>
        <end position="244"/>
    </location>
</feature>
<dbReference type="EMBL" id="JAOPHQ010002854">
    <property type="protein sequence ID" value="KAK0145462.1"/>
    <property type="molecule type" value="Genomic_DNA"/>
</dbReference>
<reference evidence="5" key="1">
    <citation type="journal article" date="2023" name="Front. Mar. Sci.">
        <title>A new Merluccius polli reference genome to investigate the effects of global change in West African waters.</title>
        <authorList>
            <person name="Mateo J.L."/>
            <person name="Blanco-Fernandez C."/>
            <person name="Garcia-Vazquez E."/>
            <person name="Machado-Schiaffino G."/>
        </authorList>
    </citation>
    <scope>NUCLEOTIDE SEQUENCE</scope>
    <source>
        <strain evidence="5">C29</strain>
        <tissue evidence="5">Fin</tissue>
    </source>
</reference>
<feature type="compositionally biased region" description="Basic and acidic residues" evidence="3">
    <location>
        <begin position="326"/>
        <end position="345"/>
    </location>
</feature>
<comment type="similarity">
    <text evidence="1">Belongs to the DNAI7 family.</text>
</comment>
<dbReference type="Proteomes" id="UP001174136">
    <property type="component" value="Unassembled WGS sequence"/>
</dbReference>
<evidence type="ECO:0000313" key="6">
    <source>
        <dbReference type="Proteomes" id="UP001174136"/>
    </source>
</evidence>
<sequence length="742" mass="83675">MRRILGYWDAIEVYRVVKMSARASAKRSAKGAKASKAEKERLQKEEDERRLQEEEEARLEAEKEEQERLERERREQEEMQRLEAKAKRREYELNEVRHLLEENQTAVKRWLADTREKAKWDRFMLCDGRPDPSQTQEVNTYISLWRDDPEVNASPVLHQCSLALQLIEELEGEQEEAQGEEQQRVQDHIHCLQDLVHHKHLLIAQEVLNHASSNSDIETGNMETVVRDDQVTLCVWANLNKNPRFKGFQFVEAGLGFELPKQLALSDVALRILHTRYDHLSPHARLTALGGRPQITRTPRGQEEPSSKPGSPDQGETGGGGQEGEGVVKEERKSPTHGTEEEVRSVHGSVGRKSAGSVVPERSSSTRPVEEPENQIQTQMEAGEEVLAEPEPDIIDAVAMATVDLHQYTPLGGVFYCDVFRLPPQANQAKGWEIRQLLDRGLEAFPYPEESPETQPDSSPREPVGLSLTVPDSVLLLEAPQVARWDTTAKQWTSDGVSEVSFEADEARLSFKMASFQAFALMQEMYANLPLQDWTLRPLGQDAALFSVNAALVTLSITIQGHVCMLQVEDEGVLPHLQGKWMSCWDLQKAMASAGLSIFVNEHTDRYVSSSGKEPLSEHAVYEQMALLASAVAFSWSQWNAKCGAEHMVIQACEHHGPAPVPRRQWSLYLLGAQRSQKLQMSEWSEAFSAELSPDTEFHSTFVHTLRDNTSPEGVAKTKNSHFLFVNTVQTLLCATRPLNYS</sequence>
<dbReference type="Pfam" id="PF15927">
    <property type="entry name" value="Casc1_N"/>
    <property type="match status" value="1"/>
</dbReference>
<feature type="region of interest" description="Disordered" evidence="3">
    <location>
        <begin position="284"/>
        <end position="378"/>
    </location>
</feature>
<feature type="compositionally biased region" description="Basic and acidic residues" evidence="3">
    <location>
        <begin position="35"/>
        <end position="75"/>
    </location>
</feature>
<name>A0AA47P3I3_MERPO</name>
<evidence type="ECO:0000313" key="5">
    <source>
        <dbReference type="EMBL" id="KAK0145462.1"/>
    </source>
</evidence>
<feature type="region of interest" description="Disordered" evidence="3">
    <location>
        <begin position="24"/>
        <end position="75"/>
    </location>
</feature>